<keyword evidence="4 5" id="KW-0472">Membrane</keyword>
<feature type="domain" description="DUF7027" evidence="6">
    <location>
        <begin position="21"/>
        <end position="119"/>
    </location>
</feature>
<dbReference type="GO" id="GO:0005765">
    <property type="term" value="C:lysosomal membrane"/>
    <property type="evidence" value="ECO:0007669"/>
    <property type="project" value="TreeGrafter"/>
</dbReference>
<dbReference type="PANTHER" id="PTHR12479:SF10">
    <property type="entry name" value="LYSOSOMAL-ASSOCIATED TRANSMEMBRANE PROTEIN"/>
    <property type="match status" value="1"/>
</dbReference>
<accession>A0A6V7XM49</accession>
<dbReference type="PANTHER" id="PTHR12479">
    <property type="entry name" value="LYSOSOMAL-ASSOCIATED TRANSMEMBRANE PROTEIN"/>
    <property type="match status" value="1"/>
</dbReference>
<evidence type="ECO:0000313" key="7">
    <source>
        <dbReference type="EMBL" id="CAD2200394.1"/>
    </source>
</evidence>
<keyword evidence="3 5" id="KW-1133">Transmembrane helix</keyword>
<comment type="caution">
    <text evidence="7">The sequence shown here is derived from an EMBL/GenBank/DDBJ whole genome shotgun (WGS) entry which is preliminary data.</text>
</comment>
<sequence>MLEFDPNHEKWQCCCCRVTAGLQIMGIVEAICASAVIPFALNQMNEHAQSGNNGNFVVFYASLAFVTLLIVITSLLMIIGIRKRKEKLLYPTIIARVLLVIFVTVFGVSIGVVRHENASDLDDIKSSSKRGKNKISGRKIASQEEASTTLRLVFLMVLMMFVSMVVFYTIFLVVRGVNFLKNYNRLKRRRSSFTAIAYLDPNLMVKRPSQASSSILH</sequence>
<evidence type="ECO:0000256" key="2">
    <source>
        <dbReference type="ARBA" id="ARBA00022692"/>
    </source>
</evidence>
<dbReference type="InterPro" id="IPR051115">
    <property type="entry name" value="LAPTM_transporter"/>
</dbReference>
<dbReference type="Proteomes" id="UP000580250">
    <property type="component" value="Unassembled WGS sequence"/>
</dbReference>
<feature type="transmembrane region" description="Helical" evidence="5">
    <location>
        <begin position="152"/>
        <end position="180"/>
    </location>
</feature>
<evidence type="ECO:0000313" key="8">
    <source>
        <dbReference type="Proteomes" id="UP000580250"/>
    </source>
</evidence>
<dbReference type="EMBL" id="CAJEWN010001842">
    <property type="protein sequence ID" value="CAD2200394.1"/>
    <property type="molecule type" value="Genomic_DNA"/>
</dbReference>
<comment type="subcellular location">
    <subcellularLocation>
        <location evidence="1">Endomembrane system</location>
        <topology evidence="1">Multi-pass membrane protein</topology>
    </subcellularLocation>
</comment>
<evidence type="ECO:0000256" key="1">
    <source>
        <dbReference type="ARBA" id="ARBA00004127"/>
    </source>
</evidence>
<feature type="transmembrane region" description="Helical" evidence="5">
    <location>
        <begin position="20"/>
        <end position="41"/>
    </location>
</feature>
<evidence type="ECO:0000256" key="5">
    <source>
        <dbReference type="SAM" id="Phobius"/>
    </source>
</evidence>
<dbReference type="AlphaFoldDB" id="A0A6V7XM49"/>
<evidence type="ECO:0000256" key="3">
    <source>
        <dbReference type="ARBA" id="ARBA00022989"/>
    </source>
</evidence>
<feature type="transmembrane region" description="Helical" evidence="5">
    <location>
        <begin position="93"/>
        <end position="113"/>
    </location>
</feature>
<keyword evidence="2 5" id="KW-0812">Transmembrane</keyword>
<gene>
    <name evidence="7" type="ORF">MENT_LOCUS53861</name>
</gene>
<evidence type="ECO:0000259" key="6">
    <source>
        <dbReference type="Pfam" id="PF22954"/>
    </source>
</evidence>
<dbReference type="OrthoDB" id="5779725at2759"/>
<dbReference type="InterPro" id="IPR054291">
    <property type="entry name" value="DUF7027"/>
</dbReference>
<reference evidence="7 8" key="1">
    <citation type="submission" date="2020-08" db="EMBL/GenBank/DDBJ databases">
        <authorList>
            <person name="Koutsovoulos G."/>
            <person name="Danchin GJ E."/>
        </authorList>
    </citation>
    <scope>NUCLEOTIDE SEQUENCE [LARGE SCALE GENOMIC DNA]</scope>
</reference>
<feature type="transmembrane region" description="Helical" evidence="5">
    <location>
        <begin position="57"/>
        <end position="81"/>
    </location>
</feature>
<dbReference type="GO" id="GO:0012505">
    <property type="term" value="C:endomembrane system"/>
    <property type="evidence" value="ECO:0007669"/>
    <property type="project" value="UniProtKB-SubCell"/>
</dbReference>
<dbReference type="Pfam" id="PF22954">
    <property type="entry name" value="DUF7027"/>
    <property type="match status" value="1"/>
</dbReference>
<evidence type="ECO:0000256" key="4">
    <source>
        <dbReference type="ARBA" id="ARBA00023136"/>
    </source>
</evidence>
<proteinExistence type="predicted"/>
<protein>
    <recommendedName>
        <fullName evidence="6">DUF7027 domain-containing protein</fullName>
    </recommendedName>
</protein>
<organism evidence="7 8">
    <name type="scientific">Meloidogyne enterolobii</name>
    <name type="common">Root-knot nematode worm</name>
    <name type="synonym">Meloidogyne mayaguensis</name>
    <dbReference type="NCBI Taxonomy" id="390850"/>
    <lineage>
        <taxon>Eukaryota</taxon>
        <taxon>Metazoa</taxon>
        <taxon>Ecdysozoa</taxon>
        <taxon>Nematoda</taxon>
        <taxon>Chromadorea</taxon>
        <taxon>Rhabditida</taxon>
        <taxon>Tylenchina</taxon>
        <taxon>Tylenchomorpha</taxon>
        <taxon>Tylenchoidea</taxon>
        <taxon>Meloidogynidae</taxon>
        <taxon>Meloidogyninae</taxon>
        <taxon>Meloidogyne</taxon>
    </lineage>
</organism>
<name>A0A6V7XM49_MELEN</name>